<name>A0A0F7FI21_9CREN</name>
<organism evidence="1 2">
    <name type="scientific">Infirmifilum uzonense</name>
    <dbReference type="NCBI Taxonomy" id="1550241"/>
    <lineage>
        <taxon>Archaea</taxon>
        <taxon>Thermoproteota</taxon>
        <taxon>Thermoprotei</taxon>
        <taxon>Thermofilales</taxon>
        <taxon>Thermofilaceae</taxon>
        <taxon>Infirmifilum</taxon>
    </lineage>
</organism>
<gene>
    <name evidence="1" type="ORF">MA03_06880</name>
</gene>
<reference evidence="1 2" key="1">
    <citation type="journal article" date="2015" name="Stand. Genomic Sci.">
        <title>Complete genome sequence of and proposal of Thermofilum uzonense sp. nov. a novel hyperthermophilic crenarchaeon and emended description of the genus Thermofilum.</title>
        <authorList>
            <person name="Toshchakov S.V."/>
            <person name="Korzhenkov A.A."/>
            <person name="Samarov N.I."/>
            <person name="Mazunin I.O."/>
            <person name="Mozhey O.I."/>
            <person name="Shmyr I.S."/>
            <person name="Derbikova K.S."/>
            <person name="Taranov E.A."/>
            <person name="Dominova I.N."/>
            <person name="Bonch-Osmolovskaya E.A."/>
            <person name="Patrushev M.V."/>
            <person name="Podosokorskaya O.A."/>
            <person name="Kublanov I.V."/>
        </authorList>
    </citation>
    <scope>NUCLEOTIDE SEQUENCE [LARGE SCALE GENOMIC DNA]</scope>
    <source>
        <strain evidence="1 2">1807-2</strain>
    </source>
</reference>
<dbReference type="PATRIC" id="fig|1550241.5.peg.1427"/>
<proteinExistence type="predicted"/>
<dbReference type="Proteomes" id="UP000067434">
    <property type="component" value="Chromosome"/>
</dbReference>
<dbReference type="AlphaFoldDB" id="A0A0F7FI21"/>
<evidence type="ECO:0000313" key="1">
    <source>
        <dbReference type="EMBL" id="AKG39020.1"/>
    </source>
</evidence>
<dbReference type="KEGG" id="thf:MA03_06880"/>
<evidence type="ECO:0000313" key="2">
    <source>
        <dbReference type="Proteomes" id="UP000067434"/>
    </source>
</evidence>
<dbReference type="HOGENOM" id="CLU_611962_0_0_2"/>
<dbReference type="RefSeq" id="WP_052884547.1">
    <property type="nucleotide sequence ID" value="NZ_CP009961.1"/>
</dbReference>
<protein>
    <submittedName>
        <fullName evidence="1">Uncharacterized protein</fullName>
    </submittedName>
</protein>
<dbReference type="GeneID" id="25401941"/>
<keyword evidence="2" id="KW-1185">Reference proteome</keyword>
<dbReference type="OrthoDB" id="31523at2157"/>
<sequence>MVFVFSLKKLAVVFSFLAVLILVVVFSRSILQEPPVYGQAVAQSPVQLDARVAVISEDQEFARYVSVALKPKTLAVLSVSRAGEARGYDLVIIGWDALPRISEEPGFILSLLNSSRVLAVAEPRQDALTTLFSRIVKPVRLGEKGRPSDPFAFLPLVEREGYLVPGCGCSVIFLGAKRSPSGKFVVDYVAAELPSREMLPRALVSIMEDIGGPPRGVRPESLENAVTRISVPLLQVSPTWVYIGKYTSKSYDVTGRSSGSTVGYTDFEIDAGWGSNSYDPTWHTYQWIFMLYYHRELTLNGYSPPVKVPLAWFPNTVTFDSQTYLWPSQRINRAEPGGPGQDGQISVTISYPWGGAITYTQNVNPNVTYESYLSSSYSAFYDGYVPSRAWWKWGLTSYDGSGQQYYMAALTTMEAQSLLYFKVTINANAYLYIPSLGILDTASSGEHTIYFRADTTELRAVSES</sequence>
<accession>A0A0F7FI21</accession>
<dbReference type="EMBL" id="CP009961">
    <property type="protein sequence ID" value="AKG39020.1"/>
    <property type="molecule type" value="Genomic_DNA"/>
</dbReference>